<dbReference type="EMBL" id="BARU01041786">
    <property type="protein sequence ID" value="GAH77992.1"/>
    <property type="molecule type" value="Genomic_DNA"/>
</dbReference>
<gene>
    <name evidence="1" type="ORF">S03H2_64343</name>
</gene>
<organism evidence="1">
    <name type="scientific">marine sediment metagenome</name>
    <dbReference type="NCBI Taxonomy" id="412755"/>
    <lineage>
        <taxon>unclassified sequences</taxon>
        <taxon>metagenomes</taxon>
        <taxon>ecological metagenomes</taxon>
    </lineage>
</organism>
<accession>X1I8J7</accession>
<dbReference type="AlphaFoldDB" id="X1I8J7"/>
<proteinExistence type="predicted"/>
<reference evidence="1" key="1">
    <citation type="journal article" date="2014" name="Front. Microbiol.">
        <title>High frequency of phylogenetically diverse reductive dehalogenase-homologous genes in deep subseafloor sedimentary metagenomes.</title>
        <authorList>
            <person name="Kawai M."/>
            <person name="Futagami T."/>
            <person name="Toyoda A."/>
            <person name="Takaki Y."/>
            <person name="Nishi S."/>
            <person name="Hori S."/>
            <person name="Arai W."/>
            <person name="Tsubouchi T."/>
            <person name="Morono Y."/>
            <person name="Uchiyama I."/>
            <person name="Ito T."/>
            <person name="Fujiyama A."/>
            <person name="Inagaki F."/>
            <person name="Takami H."/>
        </authorList>
    </citation>
    <scope>NUCLEOTIDE SEQUENCE</scope>
    <source>
        <strain evidence="1">Expedition CK06-06</strain>
    </source>
</reference>
<protein>
    <submittedName>
        <fullName evidence="1">Uncharacterized protein</fullName>
    </submittedName>
</protein>
<comment type="caution">
    <text evidence="1">The sequence shown here is derived from an EMBL/GenBank/DDBJ whole genome shotgun (WGS) entry which is preliminary data.</text>
</comment>
<evidence type="ECO:0000313" key="1">
    <source>
        <dbReference type="EMBL" id="GAH77992.1"/>
    </source>
</evidence>
<sequence>ARSTNSDYRDSRVEIHIRNPEFEKEFKELIEKHFELQIKSFENIITGK</sequence>
<name>X1I8J7_9ZZZZ</name>
<feature type="non-terminal residue" evidence="1">
    <location>
        <position position="1"/>
    </location>
</feature>